<gene>
    <name evidence="1" type="ORF">ACFSW8_10305</name>
</gene>
<sequence>MDEEKAKLKTVRVRINVDEQAPPRTRTGEIIHELVAFTKKLIPFSTKEGSNKEEK</sequence>
<name>A0ABW4ZBL8_9BACT</name>
<keyword evidence="2" id="KW-1185">Reference proteome</keyword>
<dbReference type="EMBL" id="JBHUJB010000043">
    <property type="protein sequence ID" value="MFD2159290.1"/>
    <property type="molecule type" value="Genomic_DNA"/>
</dbReference>
<evidence type="ECO:0000313" key="2">
    <source>
        <dbReference type="Proteomes" id="UP001597389"/>
    </source>
</evidence>
<organism evidence="1 2">
    <name type="scientific">Rubritalea tangerina</name>
    <dbReference type="NCBI Taxonomy" id="430798"/>
    <lineage>
        <taxon>Bacteria</taxon>
        <taxon>Pseudomonadati</taxon>
        <taxon>Verrucomicrobiota</taxon>
        <taxon>Verrucomicrobiia</taxon>
        <taxon>Verrucomicrobiales</taxon>
        <taxon>Rubritaleaceae</taxon>
        <taxon>Rubritalea</taxon>
    </lineage>
</organism>
<dbReference type="Proteomes" id="UP001597389">
    <property type="component" value="Unassembled WGS sequence"/>
</dbReference>
<comment type="caution">
    <text evidence="1">The sequence shown here is derived from an EMBL/GenBank/DDBJ whole genome shotgun (WGS) entry which is preliminary data.</text>
</comment>
<accession>A0ABW4ZBL8</accession>
<proteinExistence type="predicted"/>
<evidence type="ECO:0000313" key="1">
    <source>
        <dbReference type="EMBL" id="MFD2159290.1"/>
    </source>
</evidence>
<protein>
    <submittedName>
        <fullName evidence="1">Uncharacterized protein</fullName>
    </submittedName>
</protein>
<dbReference type="RefSeq" id="WP_377090839.1">
    <property type="nucleotide sequence ID" value="NZ_JBHSJL010000014.1"/>
</dbReference>
<reference evidence="2" key="1">
    <citation type="journal article" date="2019" name="Int. J. Syst. Evol. Microbiol.">
        <title>The Global Catalogue of Microorganisms (GCM) 10K type strain sequencing project: providing services to taxonomists for standard genome sequencing and annotation.</title>
        <authorList>
            <consortium name="The Broad Institute Genomics Platform"/>
            <consortium name="The Broad Institute Genome Sequencing Center for Infectious Disease"/>
            <person name="Wu L."/>
            <person name="Ma J."/>
        </authorList>
    </citation>
    <scope>NUCLEOTIDE SEQUENCE [LARGE SCALE GENOMIC DNA]</scope>
    <source>
        <strain evidence="2">CCUG 57942</strain>
    </source>
</reference>